<dbReference type="STRING" id="670155.SAMN04488001_1415"/>
<protein>
    <recommendedName>
        <fullName evidence="5">Peptidase propeptide and YPEB domain-containing protein</fullName>
    </recommendedName>
</protein>
<dbReference type="EMBL" id="FNOI01000002">
    <property type="protein sequence ID" value="SDW63648.1"/>
    <property type="molecule type" value="Genomic_DNA"/>
</dbReference>
<feature type="chain" id="PRO_5011461862" description="Peptidase propeptide and YPEB domain-containing protein" evidence="2">
    <location>
        <begin position="22"/>
        <end position="185"/>
    </location>
</feature>
<evidence type="ECO:0000313" key="4">
    <source>
        <dbReference type="Proteomes" id="UP000199441"/>
    </source>
</evidence>
<evidence type="ECO:0000313" key="3">
    <source>
        <dbReference type="EMBL" id="SDW63648.1"/>
    </source>
</evidence>
<evidence type="ECO:0000256" key="1">
    <source>
        <dbReference type="SAM" id="MobiDB-lite"/>
    </source>
</evidence>
<sequence>MFKSVFLLGVVAIGFSSPSLASSAREMGQSELRQIAKSGGTISMKDTLSSVSDSLHATVVEARAFNADGVYYRLVLKRSNGKLISVIINAQNGRQVSPKSFKGRQVVAAASAKARTKTSSVKPLLGRSNGQSGGVNSSNVTSTASRNSVNVGGSASVGVGVSVDVGAGLGSVSQAVGNTISSLQP</sequence>
<dbReference type="AlphaFoldDB" id="A0A1H2V5Q0"/>
<dbReference type="RefSeq" id="WP_139254529.1">
    <property type="nucleotide sequence ID" value="NZ_FNOI01000002.1"/>
</dbReference>
<name>A0A1H2V5Q0_9RHOB</name>
<dbReference type="Proteomes" id="UP000199441">
    <property type="component" value="Unassembled WGS sequence"/>
</dbReference>
<organism evidence="3 4">
    <name type="scientific">Litoreibacter albidus</name>
    <dbReference type="NCBI Taxonomy" id="670155"/>
    <lineage>
        <taxon>Bacteria</taxon>
        <taxon>Pseudomonadati</taxon>
        <taxon>Pseudomonadota</taxon>
        <taxon>Alphaproteobacteria</taxon>
        <taxon>Rhodobacterales</taxon>
        <taxon>Roseobacteraceae</taxon>
        <taxon>Litoreibacter</taxon>
    </lineage>
</organism>
<reference evidence="4" key="1">
    <citation type="submission" date="2016-10" db="EMBL/GenBank/DDBJ databases">
        <authorList>
            <person name="Varghese N."/>
            <person name="Submissions S."/>
        </authorList>
    </citation>
    <scope>NUCLEOTIDE SEQUENCE [LARGE SCALE GENOMIC DNA]</scope>
    <source>
        <strain evidence="4">DSM 26922</strain>
    </source>
</reference>
<evidence type="ECO:0008006" key="5">
    <source>
        <dbReference type="Google" id="ProtNLM"/>
    </source>
</evidence>
<keyword evidence="4" id="KW-1185">Reference proteome</keyword>
<feature type="region of interest" description="Disordered" evidence="1">
    <location>
        <begin position="118"/>
        <end position="150"/>
    </location>
</feature>
<gene>
    <name evidence="3" type="ORF">SAMN04488001_1415</name>
</gene>
<feature type="signal peptide" evidence="2">
    <location>
        <begin position="1"/>
        <end position="21"/>
    </location>
</feature>
<keyword evidence="2" id="KW-0732">Signal</keyword>
<dbReference type="OrthoDB" id="7867303at2"/>
<accession>A0A1H2V5Q0</accession>
<proteinExistence type="predicted"/>
<evidence type="ECO:0000256" key="2">
    <source>
        <dbReference type="SAM" id="SignalP"/>
    </source>
</evidence>